<dbReference type="PANTHER" id="PTHR30154">
    <property type="entry name" value="LEUCINE-RESPONSIVE REGULATORY PROTEIN"/>
    <property type="match status" value="1"/>
</dbReference>
<evidence type="ECO:0000313" key="6">
    <source>
        <dbReference type="Proteomes" id="UP000218831"/>
    </source>
</evidence>
<name>A0A2A2G9B4_9BACT</name>
<dbReference type="GO" id="GO:0006355">
    <property type="term" value="P:regulation of DNA-templated transcription"/>
    <property type="evidence" value="ECO:0007669"/>
    <property type="project" value="UniProtKB-ARBA"/>
</dbReference>
<dbReference type="InterPro" id="IPR011991">
    <property type="entry name" value="ArsR-like_HTH"/>
</dbReference>
<feature type="domain" description="HTH asnC-type" evidence="4">
    <location>
        <begin position="5"/>
        <end position="79"/>
    </location>
</feature>
<dbReference type="Pfam" id="PF01037">
    <property type="entry name" value="AsnC_trans_reg"/>
    <property type="match status" value="1"/>
</dbReference>
<dbReference type="Gene3D" id="1.10.10.10">
    <property type="entry name" value="Winged helix-like DNA-binding domain superfamily/Winged helix DNA-binding domain"/>
    <property type="match status" value="1"/>
</dbReference>
<keyword evidence="1" id="KW-0805">Transcription regulation</keyword>
<dbReference type="GO" id="GO:0043565">
    <property type="term" value="F:sequence-specific DNA binding"/>
    <property type="evidence" value="ECO:0007669"/>
    <property type="project" value="InterPro"/>
</dbReference>
<organism evidence="5 6">
    <name type="scientific">Fodinibius salipaludis</name>
    <dbReference type="NCBI Taxonomy" id="2032627"/>
    <lineage>
        <taxon>Bacteria</taxon>
        <taxon>Pseudomonadati</taxon>
        <taxon>Balneolota</taxon>
        <taxon>Balneolia</taxon>
        <taxon>Balneolales</taxon>
        <taxon>Balneolaceae</taxon>
        <taxon>Fodinibius</taxon>
    </lineage>
</organism>
<dbReference type="Proteomes" id="UP000218831">
    <property type="component" value="Unassembled WGS sequence"/>
</dbReference>
<dbReference type="OrthoDB" id="9800326at2"/>
<proteinExistence type="predicted"/>
<reference evidence="5 6" key="1">
    <citation type="submission" date="2017-08" db="EMBL/GenBank/DDBJ databases">
        <title>Aliifodinibius alkalisoli sp. nov., isolated from saline alkaline soil.</title>
        <authorList>
            <person name="Liu D."/>
            <person name="Zhang G."/>
        </authorList>
    </citation>
    <scope>NUCLEOTIDE SEQUENCE [LARGE SCALE GENOMIC DNA]</scope>
    <source>
        <strain evidence="5 6">WN023</strain>
    </source>
</reference>
<dbReference type="SUPFAM" id="SSF46785">
    <property type="entry name" value="Winged helix' DNA-binding domain"/>
    <property type="match status" value="1"/>
</dbReference>
<evidence type="ECO:0000256" key="3">
    <source>
        <dbReference type="ARBA" id="ARBA00023163"/>
    </source>
</evidence>
<dbReference type="InterPro" id="IPR019887">
    <property type="entry name" value="Tscrpt_reg_AsnC/Lrp_C"/>
</dbReference>
<keyword evidence="6" id="KW-1185">Reference proteome</keyword>
<dbReference type="InterPro" id="IPR036388">
    <property type="entry name" value="WH-like_DNA-bd_sf"/>
</dbReference>
<dbReference type="InterPro" id="IPR036390">
    <property type="entry name" value="WH_DNA-bd_sf"/>
</dbReference>
<dbReference type="Gene3D" id="3.30.70.920">
    <property type="match status" value="1"/>
</dbReference>
<evidence type="ECO:0000259" key="4">
    <source>
        <dbReference type="PROSITE" id="PS50956"/>
    </source>
</evidence>
<dbReference type="Pfam" id="PF13412">
    <property type="entry name" value="HTH_24"/>
    <property type="match status" value="1"/>
</dbReference>
<sequence>MAQGLDEIDIKILNHLQKDGRSQRNKLAEIVHLSVPSVSERMRKLEEKDLIKGYTALLDSKKFKFDITAFVFVEVDGSDNYPIFIENAVAEPEILECHSITGDGSHILKIRTENTSSFEQLLSKIQSWDGVSKSRSNVVLSSFKETNELPIEKTIDPK</sequence>
<evidence type="ECO:0000256" key="1">
    <source>
        <dbReference type="ARBA" id="ARBA00023015"/>
    </source>
</evidence>
<dbReference type="PRINTS" id="PR00033">
    <property type="entry name" value="HTHASNC"/>
</dbReference>
<evidence type="ECO:0000256" key="2">
    <source>
        <dbReference type="ARBA" id="ARBA00023125"/>
    </source>
</evidence>
<dbReference type="AlphaFoldDB" id="A0A2A2G9B4"/>
<dbReference type="EMBL" id="NSKE01000008">
    <property type="protein sequence ID" value="PAU93433.1"/>
    <property type="molecule type" value="Genomic_DNA"/>
</dbReference>
<dbReference type="SUPFAM" id="SSF54909">
    <property type="entry name" value="Dimeric alpha+beta barrel"/>
    <property type="match status" value="1"/>
</dbReference>
<dbReference type="InterPro" id="IPR000485">
    <property type="entry name" value="AsnC-type_HTH_dom"/>
</dbReference>
<dbReference type="GO" id="GO:0043200">
    <property type="term" value="P:response to amino acid"/>
    <property type="evidence" value="ECO:0007669"/>
    <property type="project" value="TreeGrafter"/>
</dbReference>
<dbReference type="InterPro" id="IPR011008">
    <property type="entry name" value="Dimeric_a/b-barrel"/>
</dbReference>
<protein>
    <submittedName>
        <fullName evidence="5">AsnC family transcriptional regulator</fullName>
    </submittedName>
</protein>
<dbReference type="CDD" id="cd00090">
    <property type="entry name" value="HTH_ARSR"/>
    <property type="match status" value="1"/>
</dbReference>
<dbReference type="InterPro" id="IPR019888">
    <property type="entry name" value="Tscrpt_reg_AsnC-like"/>
</dbReference>
<accession>A0A2A2G9B4</accession>
<dbReference type="RefSeq" id="WP_095607045.1">
    <property type="nucleotide sequence ID" value="NZ_NSKE01000008.1"/>
</dbReference>
<evidence type="ECO:0000313" key="5">
    <source>
        <dbReference type="EMBL" id="PAU93433.1"/>
    </source>
</evidence>
<gene>
    <name evidence="5" type="ORF">CK503_11915</name>
</gene>
<keyword evidence="2" id="KW-0238">DNA-binding</keyword>
<comment type="caution">
    <text evidence="5">The sequence shown here is derived from an EMBL/GenBank/DDBJ whole genome shotgun (WGS) entry which is preliminary data.</text>
</comment>
<dbReference type="SMART" id="SM00344">
    <property type="entry name" value="HTH_ASNC"/>
    <property type="match status" value="1"/>
</dbReference>
<dbReference type="PANTHER" id="PTHR30154:SF53">
    <property type="entry name" value="HTH-TYPE TRANSCRIPTIONAL REGULATOR LRPC"/>
    <property type="match status" value="1"/>
</dbReference>
<dbReference type="GO" id="GO:0005829">
    <property type="term" value="C:cytosol"/>
    <property type="evidence" value="ECO:0007669"/>
    <property type="project" value="TreeGrafter"/>
</dbReference>
<dbReference type="PROSITE" id="PS50956">
    <property type="entry name" value="HTH_ASNC_2"/>
    <property type="match status" value="1"/>
</dbReference>
<keyword evidence="3" id="KW-0804">Transcription</keyword>